<dbReference type="AlphaFoldDB" id="A0AAD4J0C7"/>
<dbReference type="InterPro" id="IPR036815">
    <property type="entry name" value="14-3-3_dom_sf"/>
</dbReference>
<dbReference type="PIRSF" id="PIRSF000868">
    <property type="entry name" value="14-3-3"/>
    <property type="match status" value="1"/>
</dbReference>
<dbReference type="PANTHER" id="PTHR18860">
    <property type="entry name" value="14-3-3 PROTEIN"/>
    <property type="match status" value="1"/>
</dbReference>
<evidence type="ECO:0000256" key="2">
    <source>
        <dbReference type="PIRSR" id="PIRSR000868-1"/>
    </source>
</evidence>
<dbReference type="PRINTS" id="PR00305">
    <property type="entry name" value="1433ZETA"/>
</dbReference>
<dbReference type="SUPFAM" id="SSF48445">
    <property type="entry name" value="14-3-3 protein"/>
    <property type="match status" value="1"/>
</dbReference>
<comment type="similarity">
    <text evidence="1">Belongs to the 14-3-3 family.</text>
</comment>
<evidence type="ECO:0000256" key="3">
    <source>
        <dbReference type="SAM" id="MobiDB-lite"/>
    </source>
</evidence>
<evidence type="ECO:0000313" key="5">
    <source>
        <dbReference type="EMBL" id="KAH6824313.1"/>
    </source>
</evidence>
<comment type="caution">
    <text evidence="5">The sequence shown here is derived from an EMBL/GenBank/DDBJ whole genome shotgun (WGS) entry which is preliminary data.</text>
</comment>
<feature type="site" description="Interaction with phosphoserine on interacting protein" evidence="2">
    <location>
        <position position="86"/>
    </location>
</feature>
<organism evidence="5 6">
    <name type="scientific">Perilla frutescens var. hirtella</name>
    <name type="common">Perilla citriodora</name>
    <name type="synonym">Perilla setoyensis</name>
    <dbReference type="NCBI Taxonomy" id="608512"/>
    <lineage>
        <taxon>Eukaryota</taxon>
        <taxon>Viridiplantae</taxon>
        <taxon>Streptophyta</taxon>
        <taxon>Embryophyta</taxon>
        <taxon>Tracheophyta</taxon>
        <taxon>Spermatophyta</taxon>
        <taxon>Magnoliopsida</taxon>
        <taxon>eudicotyledons</taxon>
        <taxon>Gunneridae</taxon>
        <taxon>Pentapetalae</taxon>
        <taxon>asterids</taxon>
        <taxon>lamiids</taxon>
        <taxon>Lamiales</taxon>
        <taxon>Lamiaceae</taxon>
        <taxon>Nepetoideae</taxon>
        <taxon>Elsholtzieae</taxon>
        <taxon>Perilla</taxon>
    </lineage>
</organism>
<dbReference type="SMART" id="SM00101">
    <property type="entry name" value="14_3_3"/>
    <property type="match status" value="1"/>
</dbReference>
<feature type="domain" description="14-3-3" evidence="4">
    <location>
        <begin position="1"/>
        <end position="204"/>
    </location>
</feature>
<evidence type="ECO:0000256" key="1">
    <source>
        <dbReference type="ARBA" id="ARBA00006141"/>
    </source>
</evidence>
<reference evidence="5 6" key="1">
    <citation type="journal article" date="2021" name="Nat. Commun.">
        <title>Incipient diploidization of the medicinal plant Perilla within 10,000 years.</title>
        <authorList>
            <person name="Zhang Y."/>
            <person name="Shen Q."/>
            <person name="Leng L."/>
            <person name="Zhang D."/>
            <person name="Chen S."/>
            <person name="Shi Y."/>
            <person name="Ning Z."/>
            <person name="Chen S."/>
        </authorList>
    </citation>
    <scope>NUCLEOTIDE SEQUENCE [LARGE SCALE GENOMIC DNA]</scope>
    <source>
        <strain evidence="6">cv. PC099</strain>
    </source>
</reference>
<accession>A0AAD4J0C7</accession>
<dbReference type="Pfam" id="PF00244">
    <property type="entry name" value="14-3-3"/>
    <property type="match status" value="1"/>
</dbReference>
<protein>
    <recommendedName>
        <fullName evidence="4">14-3-3 domain-containing protein</fullName>
    </recommendedName>
</protein>
<dbReference type="Proteomes" id="UP001190926">
    <property type="component" value="Unassembled WGS sequence"/>
</dbReference>
<name>A0AAD4J0C7_PERFH</name>
<proteinExistence type="inferred from homology"/>
<feature type="region of interest" description="Disordered" evidence="3">
    <location>
        <begin position="208"/>
        <end position="228"/>
    </location>
</feature>
<sequence length="228" mass="25575">ERRLLSDGLKHAVVARRNAGMILSAMTREEGGVNLGQIQVYKRQVEEEIIKICVAAKSILQNHLIPSSNSAEDSVFYYTMVGDCYRYWAEFKIGEGKRLHASHETSLALYENATKIAEEELHPANHTRLQLALNFSVLFWDILFKYKRAYEMAQRAIQEGFSGMITLKGESEKAASMDVLELLRENVYLWTQILISEKLSVYKIDDGGEGSSSATAAKGGSDTTMLND</sequence>
<dbReference type="EMBL" id="SDAM02000368">
    <property type="protein sequence ID" value="KAH6824313.1"/>
    <property type="molecule type" value="Genomic_DNA"/>
</dbReference>
<dbReference type="CDD" id="cd08774">
    <property type="entry name" value="14-3-3"/>
    <property type="match status" value="1"/>
</dbReference>
<gene>
    <name evidence="5" type="ORF">C2S53_020295</name>
</gene>
<evidence type="ECO:0000313" key="6">
    <source>
        <dbReference type="Proteomes" id="UP001190926"/>
    </source>
</evidence>
<feature type="site" description="Interaction with phosphoserine on interacting protein" evidence="2">
    <location>
        <position position="17"/>
    </location>
</feature>
<evidence type="ECO:0000259" key="4">
    <source>
        <dbReference type="SMART" id="SM00101"/>
    </source>
</evidence>
<feature type="non-terminal residue" evidence="5">
    <location>
        <position position="1"/>
    </location>
</feature>
<keyword evidence="6" id="KW-1185">Reference proteome</keyword>
<dbReference type="InterPro" id="IPR023410">
    <property type="entry name" value="14-3-3_domain"/>
</dbReference>
<dbReference type="InterPro" id="IPR000308">
    <property type="entry name" value="14-3-3"/>
</dbReference>
<dbReference type="Gene3D" id="1.20.190.20">
    <property type="entry name" value="14-3-3 domain"/>
    <property type="match status" value="1"/>
</dbReference>
<feature type="compositionally biased region" description="Low complexity" evidence="3">
    <location>
        <begin position="211"/>
        <end position="228"/>
    </location>
</feature>